<evidence type="ECO:0000256" key="2">
    <source>
        <dbReference type="ARBA" id="ARBA00005262"/>
    </source>
</evidence>
<evidence type="ECO:0000256" key="6">
    <source>
        <dbReference type="ARBA" id="ARBA00023136"/>
    </source>
</evidence>
<feature type="transmembrane region" description="Helical" evidence="7">
    <location>
        <begin position="79"/>
        <end position="102"/>
    </location>
</feature>
<dbReference type="PANTHER" id="PTHR43663:SF2">
    <property type="entry name" value="CHROMATE TRANSPORT PROTEIN-RELATED"/>
    <property type="match status" value="1"/>
</dbReference>
<dbReference type="Proteomes" id="UP000823597">
    <property type="component" value="Unassembled WGS sequence"/>
</dbReference>
<evidence type="ECO:0000256" key="3">
    <source>
        <dbReference type="ARBA" id="ARBA00022475"/>
    </source>
</evidence>
<keyword evidence="5 7" id="KW-1133">Transmembrane helix</keyword>
<accession>A0A9D9I3T7</accession>
<name>A0A9D9I3T7_9BACT</name>
<reference evidence="8" key="1">
    <citation type="submission" date="2020-10" db="EMBL/GenBank/DDBJ databases">
        <authorList>
            <person name="Gilroy R."/>
        </authorList>
    </citation>
    <scope>NUCLEOTIDE SEQUENCE</scope>
    <source>
        <strain evidence="8">10037</strain>
    </source>
</reference>
<comment type="similarity">
    <text evidence="2">Belongs to the chromate ion transporter (CHR) (TC 2.A.51) family.</text>
</comment>
<evidence type="ECO:0000256" key="5">
    <source>
        <dbReference type="ARBA" id="ARBA00022989"/>
    </source>
</evidence>
<reference evidence="8" key="2">
    <citation type="journal article" date="2021" name="PeerJ">
        <title>Extensive microbial diversity within the chicken gut microbiome revealed by metagenomics and culture.</title>
        <authorList>
            <person name="Gilroy R."/>
            <person name="Ravi A."/>
            <person name="Getino M."/>
            <person name="Pursley I."/>
            <person name="Horton D.L."/>
            <person name="Alikhan N.F."/>
            <person name="Baker D."/>
            <person name="Gharbi K."/>
            <person name="Hall N."/>
            <person name="Watson M."/>
            <person name="Adriaenssens E.M."/>
            <person name="Foster-Nyarko E."/>
            <person name="Jarju S."/>
            <person name="Secka A."/>
            <person name="Antonio M."/>
            <person name="Oren A."/>
            <person name="Chaudhuri R.R."/>
            <person name="La Ragione R."/>
            <person name="Hildebrand F."/>
            <person name="Pallen M.J."/>
        </authorList>
    </citation>
    <scope>NUCLEOTIDE SEQUENCE</scope>
    <source>
        <strain evidence="8">10037</strain>
    </source>
</reference>
<feature type="transmembrane region" description="Helical" evidence="7">
    <location>
        <begin position="159"/>
        <end position="175"/>
    </location>
</feature>
<keyword evidence="6 7" id="KW-0472">Membrane</keyword>
<evidence type="ECO:0000313" key="8">
    <source>
        <dbReference type="EMBL" id="MBO8465397.1"/>
    </source>
</evidence>
<dbReference type="GO" id="GO:0005886">
    <property type="term" value="C:plasma membrane"/>
    <property type="evidence" value="ECO:0007669"/>
    <property type="project" value="UniProtKB-SubCell"/>
</dbReference>
<dbReference type="InterPro" id="IPR003370">
    <property type="entry name" value="Chromate_transpt"/>
</dbReference>
<gene>
    <name evidence="8" type="ORF">IAB93_05295</name>
</gene>
<dbReference type="PANTHER" id="PTHR43663">
    <property type="entry name" value="CHROMATE TRANSPORT PROTEIN-RELATED"/>
    <property type="match status" value="1"/>
</dbReference>
<dbReference type="Pfam" id="PF02417">
    <property type="entry name" value="Chromate_transp"/>
    <property type="match status" value="1"/>
</dbReference>
<keyword evidence="3" id="KW-1003">Cell membrane</keyword>
<feature type="transmembrane region" description="Helical" evidence="7">
    <location>
        <begin position="7"/>
        <end position="29"/>
    </location>
</feature>
<proteinExistence type="inferred from homology"/>
<evidence type="ECO:0000313" key="9">
    <source>
        <dbReference type="Proteomes" id="UP000823597"/>
    </source>
</evidence>
<feature type="transmembrane region" description="Helical" evidence="7">
    <location>
        <begin position="137"/>
        <end position="153"/>
    </location>
</feature>
<comment type="caution">
    <text evidence="8">The sequence shown here is derived from an EMBL/GenBank/DDBJ whole genome shotgun (WGS) entry which is preliminary data.</text>
</comment>
<evidence type="ECO:0000256" key="4">
    <source>
        <dbReference type="ARBA" id="ARBA00022692"/>
    </source>
</evidence>
<evidence type="ECO:0000256" key="1">
    <source>
        <dbReference type="ARBA" id="ARBA00004651"/>
    </source>
</evidence>
<dbReference type="EMBL" id="JADIME010000055">
    <property type="protein sequence ID" value="MBO8465397.1"/>
    <property type="molecule type" value="Genomic_DNA"/>
</dbReference>
<protein>
    <submittedName>
        <fullName evidence="8">Chromate transporter</fullName>
    </submittedName>
</protein>
<sequence>MNQLIDIFLTFSKIGAFTLGGGYAMIPLIEKDVVEKKKWISEEEFTELIALAQSAPGLLAVNTSIFLGNKLQGMKGAVIATIGSTLPSFLIILAIAILFKGYQDNETVIAIFKGIRPAVVALIAVPMINMARKSNKTVASWCVTIAALAIVGFMKISPIYVLAVSIIGGYVFIRYRERGKGGGK</sequence>
<dbReference type="InterPro" id="IPR052518">
    <property type="entry name" value="CHR_Transporter"/>
</dbReference>
<feature type="transmembrane region" description="Helical" evidence="7">
    <location>
        <begin position="49"/>
        <end position="67"/>
    </location>
</feature>
<evidence type="ECO:0000256" key="7">
    <source>
        <dbReference type="SAM" id="Phobius"/>
    </source>
</evidence>
<dbReference type="GO" id="GO:0015109">
    <property type="term" value="F:chromate transmembrane transporter activity"/>
    <property type="evidence" value="ECO:0007669"/>
    <property type="project" value="InterPro"/>
</dbReference>
<comment type="subcellular location">
    <subcellularLocation>
        <location evidence="1">Cell membrane</location>
        <topology evidence="1">Multi-pass membrane protein</topology>
    </subcellularLocation>
</comment>
<feature type="transmembrane region" description="Helical" evidence="7">
    <location>
        <begin position="108"/>
        <end position="125"/>
    </location>
</feature>
<organism evidence="8 9">
    <name type="scientific">Candidatus Merdivivens pullistercoris</name>
    <dbReference type="NCBI Taxonomy" id="2840873"/>
    <lineage>
        <taxon>Bacteria</taxon>
        <taxon>Pseudomonadati</taxon>
        <taxon>Bacteroidota</taxon>
        <taxon>Bacteroidia</taxon>
        <taxon>Bacteroidales</taxon>
        <taxon>Muribaculaceae</taxon>
        <taxon>Muribaculaceae incertae sedis</taxon>
        <taxon>Candidatus Merdivivens</taxon>
    </lineage>
</organism>
<keyword evidence="4 7" id="KW-0812">Transmembrane</keyword>
<dbReference type="AlphaFoldDB" id="A0A9D9I3T7"/>